<dbReference type="KEGG" id="cel:CELE_C01G5.7"/>
<dbReference type="PROSITE" id="PS00028">
    <property type="entry name" value="ZINC_FINGER_C2H2_1"/>
    <property type="match status" value="1"/>
</dbReference>
<dbReference type="OMA" id="HFERRHP"/>
<dbReference type="GeneID" id="182075"/>
<dbReference type="SMR" id="V6CIV2"/>
<proteinExistence type="predicted"/>
<evidence type="ECO:0000256" key="1">
    <source>
        <dbReference type="PROSITE-ProRule" id="PRU00042"/>
    </source>
</evidence>
<dbReference type="SUPFAM" id="SSF118359">
    <property type="entry name" value="Expressed protein At2g23090/F21P24.15"/>
    <property type="match status" value="1"/>
</dbReference>
<evidence type="ECO:0000259" key="2">
    <source>
        <dbReference type="PROSITE" id="PS50157"/>
    </source>
</evidence>
<dbReference type="EMBL" id="BX284604">
    <property type="protein sequence ID" value="CDK13372.1"/>
    <property type="molecule type" value="Genomic_DNA"/>
</dbReference>
<keyword evidence="1" id="KW-0479">Metal-binding</keyword>
<dbReference type="ExpressionAtlas" id="V6CIV2">
    <property type="expression patterns" value="baseline"/>
</dbReference>
<evidence type="ECO:0000313" key="3">
    <source>
        <dbReference type="EMBL" id="CDK13372.1"/>
    </source>
</evidence>
<dbReference type="OrthoDB" id="515971at2759"/>
<feature type="domain" description="C2H2-type" evidence="2">
    <location>
        <begin position="123"/>
        <end position="146"/>
    </location>
</feature>
<dbReference type="Gene3D" id="3.30.160.60">
    <property type="entry name" value="Classic Zinc Finger"/>
    <property type="match status" value="1"/>
</dbReference>
<sequence>MAEEEYQATATAIAITTNLPNWALLDEISVPLLETGVGTLPLLQAALPSILSISQNDDKVKERYRKVLRIAQLQIEHLLKSQQELLKHMEKLESENISRILKPKNMKMERKTSGGSPENNDKYKCADCGKIFLNENFLTSHFERRHPKPIGRSSSD</sequence>
<evidence type="ECO:0000313" key="4">
    <source>
        <dbReference type="Proteomes" id="UP000001940"/>
    </source>
</evidence>
<evidence type="ECO:0000313" key="5">
    <source>
        <dbReference type="WormBase" id="C01G5.7b"/>
    </source>
</evidence>
<dbReference type="AGR" id="WB:WBGene00015309"/>
<dbReference type="RefSeq" id="NP_001293705.1">
    <property type="nucleotide sequence ID" value="NM_001306776.3"/>
</dbReference>
<keyword evidence="1" id="KW-0862">Zinc</keyword>
<keyword evidence="4" id="KW-1185">Reference proteome</keyword>
<name>V6CIV2_CAEEL</name>
<dbReference type="InParanoid" id="V6CIV2"/>
<organism evidence="3 4">
    <name type="scientific">Caenorhabditis elegans</name>
    <dbReference type="NCBI Taxonomy" id="6239"/>
    <lineage>
        <taxon>Eukaryota</taxon>
        <taxon>Metazoa</taxon>
        <taxon>Ecdysozoa</taxon>
        <taxon>Nematoda</taxon>
        <taxon>Chromadorea</taxon>
        <taxon>Rhabditida</taxon>
        <taxon>Rhabditina</taxon>
        <taxon>Rhabditomorpha</taxon>
        <taxon>Rhabditoidea</taxon>
        <taxon>Rhabditidae</taxon>
        <taxon>Peloderinae</taxon>
        <taxon>Caenorhabditis</taxon>
    </lineage>
</organism>
<dbReference type="GO" id="GO:0008270">
    <property type="term" value="F:zinc ion binding"/>
    <property type="evidence" value="ECO:0007669"/>
    <property type="project" value="UniProtKB-KW"/>
</dbReference>
<reference evidence="3 4" key="1">
    <citation type="journal article" date="1998" name="Science">
        <title>Genome sequence of the nematode C. elegans: a platform for investigating biology.</title>
        <authorList>
            <consortium name="The C. elegans sequencing consortium"/>
            <person name="Sulson J.E."/>
            <person name="Waterston R."/>
        </authorList>
    </citation>
    <scope>NUCLEOTIDE SEQUENCE [LARGE SCALE GENOMIC DNA]</scope>
    <source>
        <strain evidence="3 4">Bristol N2</strain>
    </source>
</reference>
<dbReference type="CTD" id="182075"/>
<dbReference type="Proteomes" id="UP000001940">
    <property type="component" value="Chromosome IV"/>
</dbReference>
<dbReference type="Bgee" id="WBGene00015309">
    <property type="expression patterns" value="Expressed in pharyngeal muscle cell (C elegans) and 3 other cell types or tissues"/>
</dbReference>
<keyword evidence="1" id="KW-0863">Zinc-finger</keyword>
<dbReference type="PROSITE" id="PS50157">
    <property type="entry name" value="ZINC_FINGER_C2H2_2"/>
    <property type="match status" value="1"/>
</dbReference>
<accession>V6CIV2</accession>
<gene>
    <name evidence="3 5" type="primary">dzpr-1</name>
    <name evidence="5" type="ORF">C01G5.7</name>
    <name evidence="3" type="ORF">CELE_C01G5.7</name>
</gene>
<dbReference type="InterPro" id="IPR013087">
    <property type="entry name" value="Znf_C2H2_type"/>
</dbReference>
<protein>
    <submittedName>
        <fullName evidence="3">C2H2-type domain-containing protein</fullName>
    </submittedName>
</protein>
<dbReference type="HOGENOM" id="CLU_139376_0_0_1"/>
<dbReference type="WormBase" id="C01G5.7b">
    <property type="protein sequence ID" value="CE49312"/>
    <property type="gene ID" value="WBGene00015309"/>
    <property type="gene designation" value="dzpr-1"/>
</dbReference>
<dbReference type="AlphaFoldDB" id="V6CIV2"/>
<dbReference type="STRING" id="6239.C01G5.7b.1"/>